<name>A0AAU7CGV5_9BACT</name>
<dbReference type="CDD" id="cd03014">
    <property type="entry name" value="PRX_Atyp2cys"/>
    <property type="match status" value="1"/>
</dbReference>
<evidence type="ECO:0000256" key="5">
    <source>
        <dbReference type="ARBA" id="ARBA00023284"/>
    </source>
</evidence>
<feature type="domain" description="Thioredoxin" evidence="7">
    <location>
        <begin position="23"/>
        <end position="175"/>
    </location>
</feature>
<dbReference type="EC" id="1.11.1.24" evidence="6"/>
<dbReference type="InterPro" id="IPR002065">
    <property type="entry name" value="TPX"/>
</dbReference>
<protein>
    <recommendedName>
        <fullName evidence="6">Thiol peroxidase</fullName>
        <shortName evidence="6">Tpx</shortName>
        <ecNumber evidence="6">1.11.1.24</ecNumber>
    </recommendedName>
    <alternativeName>
        <fullName evidence="6">Peroxiredoxin tpx</fullName>
        <shortName evidence="6">Prx</shortName>
    </alternativeName>
    <alternativeName>
        <fullName evidence="6">Thioredoxin peroxidase</fullName>
    </alternativeName>
    <alternativeName>
        <fullName evidence="6">Thioredoxin-dependent peroxiredoxin</fullName>
    </alternativeName>
</protein>
<evidence type="ECO:0000256" key="1">
    <source>
        <dbReference type="ARBA" id="ARBA00022559"/>
    </source>
</evidence>
<comment type="function">
    <text evidence="6">Thiol-specific peroxidase that catalyzes the reduction of hydrogen peroxide and organic hydroperoxides to water and alcohols, respectively. Plays a role in cell protection against oxidative stress by detoxifying peroxides.</text>
</comment>
<comment type="subunit">
    <text evidence="6">Homodimer.</text>
</comment>
<keyword evidence="1 6" id="KW-0575">Peroxidase</keyword>
<keyword evidence="4" id="KW-1015">Disulfide bond</keyword>
<dbReference type="GO" id="GO:0008379">
    <property type="term" value="F:thioredoxin peroxidase activity"/>
    <property type="evidence" value="ECO:0007669"/>
    <property type="project" value="UniProtKB-UniRule"/>
</dbReference>
<evidence type="ECO:0000259" key="7">
    <source>
        <dbReference type="PROSITE" id="PS51352"/>
    </source>
</evidence>
<keyword evidence="2 6" id="KW-0049">Antioxidant</keyword>
<reference evidence="8" key="1">
    <citation type="submission" date="2024-05" db="EMBL/GenBank/DDBJ databases">
        <title>Planctomycetes of the genus Singulisphaera possess chitinolytic capabilities.</title>
        <authorList>
            <person name="Ivanova A."/>
        </authorList>
    </citation>
    <scope>NUCLEOTIDE SEQUENCE</scope>
    <source>
        <strain evidence="8">Ch08T</strain>
    </source>
</reference>
<comment type="catalytic activity">
    <reaction evidence="6">
        <text>a hydroperoxide + [thioredoxin]-dithiol = an alcohol + [thioredoxin]-disulfide + H2O</text>
        <dbReference type="Rhea" id="RHEA:62620"/>
        <dbReference type="Rhea" id="RHEA-COMP:10698"/>
        <dbReference type="Rhea" id="RHEA-COMP:10700"/>
        <dbReference type="ChEBI" id="CHEBI:15377"/>
        <dbReference type="ChEBI" id="CHEBI:29950"/>
        <dbReference type="ChEBI" id="CHEBI:30879"/>
        <dbReference type="ChEBI" id="CHEBI:35924"/>
        <dbReference type="ChEBI" id="CHEBI:50058"/>
        <dbReference type="EC" id="1.11.1.24"/>
    </reaction>
</comment>
<comment type="caution">
    <text evidence="6">Lacks conserved residue(s) required for the propagation of feature annotation.</text>
</comment>
<dbReference type="InterPro" id="IPR050455">
    <property type="entry name" value="Tpx_Peroxidase_subfamily"/>
</dbReference>
<gene>
    <name evidence="6 8" type="primary">tpx</name>
    <name evidence="8" type="ORF">V5E97_37150</name>
</gene>
<dbReference type="PROSITE" id="PS01265">
    <property type="entry name" value="TPX"/>
    <property type="match status" value="1"/>
</dbReference>
<proteinExistence type="inferred from homology"/>
<dbReference type="Pfam" id="PF08534">
    <property type="entry name" value="Redoxin"/>
    <property type="match status" value="1"/>
</dbReference>
<dbReference type="PANTHER" id="PTHR43110">
    <property type="entry name" value="THIOL PEROXIDASE"/>
    <property type="match status" value="1"/>
</dbReference>
<sequence length="177" mass="19005">MAETRKGEVTFKGNPVELVGPKLNVGDKAPDFASVGAGLAVVTLADTAGKARLFNVIPSLDTPVCNIQTRKFSEELQALGDSVAIYTVSLDLPFAQQRWCTEAKVENLKNLSDAHNHSFGEHYGVLIQGLPIPLLARAVIVVDPDNTIRYIEIVPEIAQEPNYEPALKALKEAAGAA</sequence>
<keyword evidence="3 6" id="KW-0560">Oxidoreductase</keyword>
<dbReference type="InterPro" id="IPR036249">
    <property type="entry name" value="Thioredoxin-like_sf"/>
</dbReference>
<dbReference type="InterPro" id="IPR013740">
    <property type="entry name" value="Redoxin"/>
</dbReference>
<dbReference type="InterPro" id="IPR018219">
    <property type="entry name" value="Tpx_CS"/>
</dbReference>
<organism evidence="8">
    <name type="scientific">Singulisphaera sp. Ch08</name>
    <dbReference type="NCBI Taxonomy" id="3120278"/>
    <lineage>
        <taxon>Bacteria</taxon>
        <taxon>Pseudomonadati</taxon>
        <taxon>Planctomycetota</taxon>
        <taxon>Planctomycetia</taxon>
        <taxon>Isosphaerales</taxon>
        <taxon>Isosphaeraceae</taxon>
        <taxon>Singulisphaera</taxon>
    </lineage>
</organism>
<feature type="active site" description="Cysteine sulfenic acid (-SOH) intermediate" evidence="6">
    <location>
        <position position="65"/>
    </location>
</feature>
<dbReference type="EMBL" id="CP155447">
    <property type="protein sequence ID" value="XBH03886.1"/>
    <property type="molecule type" value="Genomic_DNA"/>
</dbReference>
<dbReference type="PROSITE" id="PS51352">
    <property type="entry name" value="THIOREDOXIN_2"/>
    <property type="match status" value="1"/>
</dbReference>
<comment type="similarity">
    <text evidence="6">Belongs to the peroxiredoxin family. Tpx subfamily.</text>
</comment>
<keyword evidence="5 6" id="KW-0676">Redox-active center</keyword>
<dbReference type="RefSeq" id="WP_406696628.1">
    <property type="nucleotide sequence ID" value="NZ_CP155447.1"/>
</dbReference>
<dbReference type="InterPro" id="IPR013766">
    <property type="entry name" value="Thioredoxin_domain"/>
</dbReference>
<dbReference type="AlphaFoldDB" id="A0AAU7CGV5"/>
<dbReference type="PANTHER" id="PTHR43110:SF1">
    <property type="entry name" value="THIOL PEROXIDASE"/>
    <property type="match status" value="1"/>
</dbReference>
<dbReference type="HAMAP" id="MF_00269">
    <property type="entry name" value="Tpx"/>
    <property type="match status" value="1"/>
</dbReference>
<accession>A0AAU7CGV5</accession>
<dbReference type="SUPFAM" id="SSF52833">
    <property type="entry name" value="Thioredoxin-like"/>
    <property type="match status" value="1"/>
</dbReference>
<evidence type="ECO:0000256" key="3">
    <source>
        <dbReference type="ARBA" id="ARBA00023002"/>
    </source>
</evidence>
<dbReference type="NCBIfam" id="NF001808">
    <property type="entry name" value="PRK00522.1"/>
    <property type="match status" value="1"/>
</dbReference>
<evidence type="ECO:0000256" key="4">
    <source>
        <dbReference type="ARBA" id="ARBA00023157"/>
    </source>
</evidence>
<evidence type="ECO:0000256" key="6">
    <source>
        <dbReference type="HAMAP-Rule" id="MF_00269"/>
    </source>
</evidence>
<evidence type="ECO:0000256" key="2">
    <source>
        <dbReference type="ARBA" id="ARBA00022862"/>
    </source>
</evidence>
<dbReference type="Gene3D" id="3.40.30.10">
    <property type="entry name" value="Glutaredoxin"/>
    <property type="match status" value="1"/>
</dbReference>
<evidence type="ECO:0000313" key="8">
    <source>
        <dbReference type="EMBL" id="XBH03886.1"/>
    </source>
</evidence>